<protein>
    <submittedName>
        <fullName evidence="1">Uncharacterized protein</fullName>
    </submittedName>
</protein>
<name>K3ZGG9_SETIT</name>
<organism evidence="1 2">
    <name type="scientific">Setaria italica</name>
    <name type="common">Foxtail millet</name>
    <name type="synonym">Panicum italicum</name>
    <dbReference type="NCBI Taxonomy" id="4555"/>
    <lineage>
        <taxon>Eukaryota</taxon>
        <taxon>Viridiplantae</taxon>
        <taxon>Streptophyta</taxon>
        <taxon>Embryophyta</taxon>
        <taxon>Tracheophyta</taxon>
        <taxon>Spermatophyta</taxon>
        <taxon>Magnoliopsida</taxon>
        <taxon>Liliopsida</taxon>
        <taxon>Poales</taxon>
        <taxon>Poaceae</taxon>
        <taxon>PACMAD clade</taxon>
        <taxon>Panicoideae</taxon>
        <taxon>Panicodae</taxon>
        <taxon>Paniceae</taxon>
        <taxon>Cenchrinae</taxon>
        <taxon>Setaria</taxon>
    </lineage>
</organism>
<proteinExistence type="predicted"/>
<dbReference type="Proteomes" id="UP000004995">
    <property type="component" value="Unassembled WGS sequence"/>
</dbReference>
<sequence>MVANSLPAKAIAFQKVFQKKVPQFLHLSFVCSE</sequence>
<evidence type="ECO:0000313" key="2">
    <source>
        <dbReference type="Proteomes" id="UP000004995"/>
    </source>
</evidence>
<keyword evidence="2" id="KW-1185">Reference proteome</keyword>
<dbReference type="EMBL" id="AGNK02002092">
    <property type="status" value="NOT_ANNOTATED_CDS"/>
    <property type="molecule type" value="Genomic_DNA"/>
</dbReference>
<evidence type="ECO:0000313" key="1">
    <source>
        <dbReference type="EnsemblPlants" id="KQL16943"/>
    </source>
</evidence>
<dbReference type="AlphaFoldDB" id="K3ZGG9"/>
<dbReference type="InParanoid" id="K3ZGG9"/>
<accession>K3ZGG9</accession>
<reference evidence="1" key="2">
    <citation type="submission" date="2018-08" db="UniProtKB">
        <authorList>
            <consortium name="EnsemblPlants"/>
        </authorList>
    </citation>
    <scope>IDENTIFICATION</scope>
    <source>
        <strain evidence="1">Yugu1</strain>
    </source>
</reference>
<reference evidence="2" key="1">
    <citation type="journal article" date="2012" name="Nat. Biotechnol.">
        <title>Reference genome sequence of the model plant Setaria.</title>
        <authorList>
            <person name="Bennetzen J.L."/>
            <person name="Schmutz J."/>
            <person name="Wang H."/>
            <person name="Percifield R."/>
            <person name="Hawkins J."/>
            <person name="Pontaroli A.C."/>
            <person name="Estep M."/>
            <person name="Feng L."/>
            <person name="Vaughn J.N."/>
            <person name="Grimwood J."/>
            <person name="Jenkins J."/>
            <person name="Barry K."/>
            <person name="Lindquist E."/>
            <person name="Hellsten U."/>
            <person name="Deshpande S."/>
            <person name="Wang X."/>
            <person name="Wu X."/>
            <person name="Mitros T."/>
            <person name="Triplett J."/>
            <person name="Yang X."/>
            <person name="Ye C.Y."/>
            <person name="Mauro-Herrera M."/>
            <person name="Wang L."/>
            <person name="Li P."/>
            <person name="Sharma M."/>
            <person name="Sharma R."/>
            <person name="Ronald P.C."/>
            <person name="Panaud O."/>
            <person name="Kellogg E.A."/>
            <person name="Brutnell T.P."/>
            <person name="Doust A.N."/>
            <person name="Tuskan G.A."/>
            <person name="Rokhsar D."/>
            <person name="Devos K.M."/>
        </authorList>
    </citation>
    <scope>NUCLEOTIDE SEQUENCE [LARGE SCALE GENOMIC DNA]</scope>
    <source>
        <strain evidence="2">cv. Yugu1</strain>
    </source>
</reference>
<dbReference type="EnsemblPlants" id="KQL16943">
    <property type="protein sequence ID" value="KQL16943"/>
    <property type="gene ID" value="SETIT_025671mg"/>
</dbReference>
<dbReference type="Gramene" id="KQL16943">
    <property type="protein sequence ID" value="KQL16943"/>
    <property type="gene ID" value="SETIT_025671mg"/>
</dbReference>
<dbReference type="HOGENOM" id="CLU_3385620_0_0_1"/>